<evidence type="ECO:0000256" key="1">
    <source>
        <dbReference type="SAM" id="Phobius"/>
    </source>
</evidence>
<evidence type="ECO:0000313" key="3">
    <source>
        <dbReference type="Proteomes" id="UP000008207"/>
    </source>
</evidence>
<reference evidence="2 3" key="1">
    <citation type="submission" date="2009-01" db="EMBL/GenBank/DDBJ databases">
        <title>Complete sequence of chromosome of Methylobacterium nodulans ORS 2060.</title>
        <authorList>
            <consortium name="US DOE Joint Genome Institute"/>
            <person name="Lucas S."/>
            <person name="Copeland A."/>
            <person name="Lapidus A."/>
            <person name="Glavina del Rio T."/>
            <person name="Dalin E."/>
            <person name="Tice H."/>
            <person name="Bruce D."/>
            <person name="Goodwin L."/>
            <person name="Pitluck S."/>
            <person name="Sims D."/>
            <person name="Brettin T."/>
            <person name="Detter J.C."/>
            <person name="Han C."/>
            <person name="Larimer F."/>
            <person name="Land M."/>
            <person name="Hauser L."/>
            <person name="Kyrpides N."/>
            <person name="Ivanova N."/>
            <person name="Marx C.J."/>
            <person name="Richardson P."/>
        </authorList>
    </citation>
    <scope>NUCLEOTIDE SEQUENCE [LARGE SCALE GENOMIC DNA]</scope>
    <source>
        <strain evidence="3">LMG 21967 / CNCM I-2342 / ORS 2060</strain>
    </source>
</reference>
<name>B8IMS1_METNO</name>
<dbReference type="AlphaFoldDB" id="B8IMS1"/>
<dbReference type="eggNOG" id="ENOG5033K2U">
    <property type="taxonomic scope" value="Bacteria"/>
</dbReference>
<dbReference type="Proteomes" id="UP000008207">
    <property type="component" value="Chromosome"/>
</dbReference>
<gene>
    <name evidence="2" type="ordered locus">Mnod_5420</name>
</gene>
<keyword evidence="1" id="KW-0472">Membrane</keyword>
<accession>B8IMS1</accession>
<keyword evidence="1" id="KW-1133">Transmembrane helix</keyword>
<dbReference type="KEGG" id="mno:Mnod_5420"/>
<keyword evidence="3" id="KW-1185">Reference proteome</keyword>
<protein>
    <submittedName>
        <fullName evidence="2">Uncharacterized protein</fullName>
    </submittedName>
</protein>
<proteinExistence type="predicted"/>
<keyword evidence="1" id="KW-0812">Transmembrane</keyword>
<sequence>MAEPAPAPDRTRDAALAGSIAALTLAVVLVANLAPAARQAPHRPADDPTCLEWTDDCVVCTRVGDAVACSMPGIACVRRAPRCTRR</sequence>
<evidence type="ECO:0000313" key="2">
    <source>
        <dbReference type="EMBL" id="ACL60264.1"/>
    </source>
</evidence>
<dbReference type="RefSeq" id="WP_015931873.1">
    <property type="nucleotide sequence ID" value="NC_011894.1"/>
</dbReference>
<dbReference type="HOGENOM" id="CLU_191438_0_0_5"/>
<organism evidence="2 3">
    <name type="scientific">Methylobacterium nodulans (strain LMG 21967 / CNCM I-2342 / ORS 2060)</name>
    <dbReference type="NCBI Taxonomy" id="460265"/>
    <lineage>
        <taxon>Bacteria</taxon>
        <taxon>Pseudomonadati</taxon>
        <taxon>Pseudomonadota</taxon>
        <taxon>Alphaproteobacteria</taxon>
        <taxon>Hyphomicrobiales</taxon>
        <taxon>Methylobacteriaceae</taxon>
        <taxon>Methylobacterium</taxon>
    </lineage>
</organism>
<dbReference type="OrthoDB" id="8456152at2"/>
<feature type="transmembrane region" description="Helical" evidence="1">
    <location>
        <begin position="14"/>
        <end position="34"/>
    </location>
</feature>
<dbReference type="EMBL" id="CP001349">
    <property type="protein sequence ID" value="ACL60264.1"/>
    <property type="molecule type" value="Genomic_DNA"/>
</dbReference>